<proteinExistence type="predicted"/>
<sequence>MQSHPSSGTGIEHASTTRCLCSCGTLPARLLYQRLARRPKRRIPTESGRFFSSSILSAYFTQLGRLDQHPPPYRLPWPAIVSRRSERRSHVSTMAAWFGEIWGWSQKGQQNRVYSQLAQRRRAESFGPCSAFGSTSLHLTYTYSYLLFGPVRRPRRRRMLHYERRRFSDCRYSAQLRSNGTAA</sequence>
<evidence type="ECO:0000313" key="2">
    <source>
        <dbReference type="Proteomes" id="UP000799776"/>
    </source>
</evidence>
<keyword evidence="2" id="KW-1185">Reference proteome</keyword>
<comment type="caution">
    <text evidence="1">The sequence shown here is derived from an EMBL/GenBank/DDBJ whole genome shotgun (WGS) entry which is preliminary data.</text>
</comment>
<reference evidence="1" key="1">
    <citation type="journal article" date="2020" name="Stud. Mycol.">
        <title>101 Dothideomycetes genomes: a test case for predicting lifestyles and emergence of pathogens.</title>
        <authorList>
            <person name="Haridas S."/>
            <person name="Albert R."/>
            <person name="Binder M."/>
            <person name="Bloem J."/>
            <person name="Labutti K."/>
            <person name="Salamov A."/>
            <person name="Andreopoulos B."/>
            <person name="Baker S."/>
            <person name="Barry K."/>
            <person name="Bills G."/>
            <person name="Bluhm B."/>
            <person name="Cannon C."/>
            <person name="Castanera R."/>
            <person name="Culley D."/>
            <person name="Daum C."/>
            <person name="Ezra D."/>
            <person name="Gonzalez J."/>
            <person name="Henrissat B."/>
            <person name="Kuo A."/>
            <person name="Liang C."/>
            <person name="Lipzen A."/>
            <person name="Lutzoni F."/>
            <person name="Magnuson J."/>
            <person name="Mondo S."/>
            <person name="Nolan M."/>
            <person name="Ohm R."/>
            <person name="Pangilinan J."/>
            <person name="Park H.-J."/>
            <person name="Ramirez L."/>
            <person name="Alfaro M."/>
            <person name="Sun H."/>
            <person name="Tritt A."/>
            <person name="Yoshinaga Y."/>
            <person name="Zwiers L.-H."/>
            <person name="Turgeon B."/>
            <person name="Goodwin S."/>
            <person name="Spatafora J."/>
            <person name="Crous P."/>
            <person name="Grigoriev I."/>
        </authorList>
    </citation>
    <scope>NUCLEOTIDE SEQUENCE</scope>
    <source>
        <strain evidence="1">CBS 121410</strain>
    </source>
</reference>
<name>A0A9P4I2K3_9PEZI</name>
<dbReference type="EMBL" id="ML978712">
    <property type="protein sequence ID" value="KAF2091022.1"/>
    <property type="molecule type" value="Genomic_DNA"/>
</dbReference>
<organism evidence="1 2">
    <name type="scientific">Saccharata proteae CBS 121410</name>
    <dbReference type="NCBI Taxonomy" id="1314787"/>
    <lineage>
        <taxon>Eukaryota</taxon>
        <taxon>Fungi</taxon>
        <taxon>Dikarya</taxon>
        <taxon>Ascomycota</taxon>
        <taxon>Pezizomycotina</taxon>
        <taxon>Dothideomycetes</taxon>
        <taxon>Dothideomycetes incertae sedis</taxon>
        <taxon>Botryosphaeriales</taxon>
        <taxon>Saccharataceae</taxon>
        <taxon>Saccharata</taxon>
    </lineage>
</organism>
<dbReference type="AlphaFoldDB" id="A0A9P4I2K3"/>
<evidence type="ECO:0000313" key="1">
    <source>
        <dbReference type="EMBL" id="KAF2091022.1"/>
    </source>
</evidence>
<protein>
    <submittedName>
        <fullName evidence="1">Uncharacterized protein</fullName>
    </submittedName>
</protein>
<accession>A0A9P4I2K3</accession>
<gene>
    <name evidence="1" type="ORF">K490DRAFT_53943</name>
</gene>
<dbReference type="Proteomes" id="UP000799776">
    <property type="component" value="Unassembled WGS sequence"/>
</dbReference>